<dbReference type="HOGENOM" id="CLU_091805_2_1_1"/>
<dbReference type="InParanoid" id="B3S0K0"/>
<dbReference type="GO" id="GO:0033013">
    <property type="term" value="P:tetrapyrrole metabolic process"/>
    <property type="evidence" value="ECO:0007669"/>
    <property type="project" value="UniProtKB-ARBA"/>
</dbReference>
<evidence type="ECO:0000256" key="6">
    <source>
        <dbReference type="SAM" id="Phobius"/>
    </source>
</evidence>
<dbReference type="PhylomeDB" id="B3S0K0"/>
<dbReference type="OMA" id="FAHINRT"/>
<keyword evidence="3 6" id="KW-0812">Transmembrane</keyword>
<feature type="transmembrane region" description="Helical" evidence="6">
    <location>
        <begin position="61"/>
        <end position="79"/>
    </location>
</feature>
<dbReference type="Pfam" id="PF03073">
    <property type="entry name" value="TspO_MBR"/>
    <property type="match status" value="1"/>
</dbReference>
<dbReference type="RefSeq" id="XP_002113548.1">
    <property type="nucleotide sequence ID" value="XM_002113512.1"/>
</dbReference>
<dbReference type="InterPro" id="IPR038330">
    <property type="entry name" value="TspO/MBR-related_sf"/>
</dbReference>
<dbReference type="CDD" id="cd15904">
    <property type="entry name" value="TSPO_MBR"/>
    <property type="match status" value="1"/>
</dbReference>
<dbReference type="EMBL" id="DS985246">
    <property type="protein sequence ID" value="EDV24022.1"/>
    <property type="molecule type" value="Genomic_DNA"/>
</dbReference>
<feature type="transmembrane region" description="Helical" evidence="6">
    <location>
        <begin position="114"/>
        <end position="134"/>
    </location>
</feature>
<proteinExistence type="inferred from homology"/>
<dbReference type="OrthoDB" id="8841220at2759"/>
<evidence type="ECO:0000313" key="8">
    <source>
        <dbReference type="Proteomes" id="UP000009022"/>
    </source>
</evidence>
<dbReference type="GeneID" id="6754760"/>
<name>B3S0K0_TRIAD</name>
<keyword evidence="5 6" id="KW-0472">Membrane</keyword>
<dbReference type="PANTHER" id="PTHR10057">
    <property type="entry name" value="PERIPHERAL-TYPE BENZODIAZEPINE RECEPTOR"/>
    <property type="match status" value="1"/>
</dbReference>
<dbReference type="eggNOG" id="KOG3797">
    <property type="taxonomic scope" value="Eukaryota"/>
</dbReference>
<evidence type="ECO:0000256" key="4">
    <source>
        <dbReference type="ARBA" id="ARBA00022989"/>
    </source>
</evidence>
<organism evidence="7 8">
    <name type="scientific">Trichoplax adhaerens</name>
    <name type="common">Trichoplax reptans</name>
    <dbReference type="NCBI Taxonomy" id="10228"/>
    <lineage>
        <taxon>Eukaryota</taxon>
        <taxon>Metazoa</taxon>
        <taxon>Placozoa</taxon>
        <taxon>Uniplacotomia</taxon>
        <taxon>Trichoplacea</taxon>
        <taxon>Trichoplacidae</taxon>
        <taxon>Trichoplax</taxon>
    </lineage>
</organism>
<dbReference type="CTD" id="6754760"/>
<dbReference type="PANTHER" id="PTHR10057:SF0">
    <property type="entry name" value="TRANSLOCATOR PROTEIN"/>
    <property type="match status" value="1"/>
</dbReference>
<dbReference type="Gene3D" id="1.20.1260.100">
    <property type="entry name" value="TspO/MBR protein"/>
    <property type="match status" value="1"/>
</dbReference>
<comment type="subcellular location">
    <subcellularLocation>
        <location evidence="1">Membrane</location>
        <topology evidence="1">Multi-pass membrane protein</topology>
    </subcellularLocation>
</comment>
<reference evidence="7 8" key="1">
    <citation type="journal article" date="2008" name="Nature">
        <title>The Trichoplax genome and the nature of placozoans.</title>
        <authorList>
            <person name="Srivastava M."/>
            <person name="Begovic E."/>
            <person name="Chapman J."/>
            <person name="Putnam N.H."/>
            <person name="Hellsten U."/>
            <person name="Kawashima T."/>
            <person name="Kuo A."/>
            <person name="Mitros T."/>
            <person name="Salamov A."/>
            <person name="Carpenter M.L."/>
            <person name="Signorovitch A.Y."/>
            <person name="Moreno M.A."/>
            <person name="Kamm K."/>
            <person name="Grimwood J."/>
            <person name="Schmutz J."/>
            <person name="Shapiro H."/>
            <person name="Grigoriev I.V."/>
            <person name="Buss L.W."/>
            <person name="Schierwater B."/>
            <person name="Dellaporta S.L."/>
            <person name="Rokhsar D.S."/>
        </authorList>
    </citation>
    <scope>NUCLEOTIDE SEQUENCE [LARGE SCALE GENOMIC DNA]</scope>
    <source>
        <strain evidence="7 8">Grell-BS-1999</strain>
    </source>
</reference>
<accession>B3S0K0</accession>
<dbReference type="STRING" id="10228.B3S0K0"/>
<keyword evidence="4 6" id="KW-1133">Transmembrane helix</keyword>
<dbReference type="Proteomes" id="UP000009022">
    <property type="component" value="Unassembled WGS sequence"/>
</dbReference>
<dbReference type="GO" id="GO:0005741">
    <property type="term" value="C:mitochondrial outer membrane"/>
    <property type="evidence" value="ECO:0000318"/>
    <property type="project" value="GO_Central"/>
</dbReference>
<feature type="transmembrane region" description="Helical" evidence="6">
    <location>
        <begin position="29"/>
        <end position="49"/>
    </location>
</feature>
<gene>
    <name evidence="7" type="ORF">TRIADDRAFT_26336</name>
</gene>
<feature type="transmembrane region" description="Helical" evidence="6">
    <location>
        <begin position="91"/>
        <end position="108"/>
    </location>
</feature>
<dbReference type="InterPro" id="IPR004307">
    <property type="entry name" value="TspO_MBR"/>
</dbReference>
<protein>
    <recommendedName>
        <fullName evidence="9">Translocator protein</fullName>
    </recommendedName>
</protein>
<dbReference type="FunFam" id="1.20.1260.100:FF:000001">
    <property type="entry name" value="translocator protein 2"/>
    <property type="match status" value="1"/>
</dbReference>
<dbReference type="PIRSF" id="PIRSF005859">
    <property type="entry name" value="PBR"/>
    <property type="match status" value="1"/>
</dbReference>
<evidence type="ECO:0000256" key="2">
    <source>
        <dbReference type="ARBA" id="ARBA00007524"/>
    </source>
</evidence>
<evidence type="ECO:0000313" key="7">
    <source>
        <dbReference type="EMBL" id="EDV24022.1"/>
    </source>
</evidence>
<sequence length="142" mass="16079">MSITKPRKEDVEAEWYTSLKRPFLYPPRWMFSPLWASVNVAVGYSSYLVWRDGDEDATRALMAYGGSLVSIAIWPIIVFRTRSLGLATVDSLAGTAFAATYHSLFAHINRTAGQLSSIGLLWALYCSYVSFSLWRDQSKKRQ</sequence>
<evidence type="ECO:0000256" key="1">
    <source>
        <dbReference type="ARBA" id="ARBA00004141"/>
    </source>
</evidence>
<evidence type="ECO:0000256" key="3">
    <source>
        <dbReference type="ARBA" id="ARBA00022692"/>
    </source>
</evidence>
<comment type="similarity">
    <text evidence="2">Belongs to the TspO/BZRP family.</text>
</comment>
<evidence type="ECO:0000256" key="5">
    <source>
        <dbReference type="ARBA" id="ARBA00023136"/>
    </source>
</evidence>
<evidence type="ECO:0008006" key="9">
    <source>
        <dbReference type="Google" id="ProtNLM"/>
    </source>
</evidence>
<dbReference type="AlphaFoldDB" id="B3S0K0"/>
<dbReference type="KEGG" id="tad:TRIADDRAFT_26336"/>
<keyword evidence="8" id="KW-1185">Reference proteome</keyword>